<feature type="domain" description="YknX-like C-terminal permuted SH3-like" evidence="6">
    <location>
        <begin position="281"/>
        <end position="345"/>
    </location>
</feature>
<name>A0A0W0V9I1_9GAMM</name>
<comment type="similarity">
    <text evidence="1">Belongs to the membrane fusion protein (MFP) (TC 8.A.1) family.</text>
</comment>
<dbReference type="PANTHER" id="PTHR30469">
    <property type="entry name" value="MULTIDRUG RESISTANCE PROTEIN MDTA"/>
    <property type="match status" value="1"/>
</dbReference>
<dbReference type="Gene3D" id="2.40.420.20">
    <property type="match status" value="1"/>
</dbReference>
<dbReference type="EMBL" id="LNYJ01000011">
    <property type="protein sequence ID" value="KTD16752.1"/>
    <property type="molecule type" value="Genomic_DNA"/>
</dbReference>
<evidence type="ECO:0000259" key="5">
    <source>
        <dbReference type="Pfam" id="PF25954"/>
    </source>
</evidence>
<evidence type="ECO:0000256" key="1">
    <source>
        <dbReference type="ARBA" id="ARBA00009477"/>
    </source>
</evidence>
<gene>
    <name evidence="7" type="ORF">Ljor_1058</name>
</gene>
<dbReference type="STRING" id="456.Ljor_1058"/>
<proteinExistence type="inferred from homology"/>
<evidence type="ECO:0000259" key="4">
    <source>
        <dbReference type="Pfam" id="PF25917"/>
    </source>
</evidence>
<dbReference type="Gene3D" id="2.40.50.100">
    <property type="match status" value="1"/>
</dbReference>
<dbReference type="FunFam" id="2.40.30.170:FF:000010">
    <property type="entry name" value="Efflux RND transporter periplasmic adaptor subunit"/>
    <property type="match status" value="1"/>
</dbReference>
<dbReference type="Proteomes" id="UP000055035">
    <property type="component" value="Unassembled WGS sequence"/>
</dbReference>
<feature type="coiled-coil region" evidence="2">
    <location>
        <begin position="138"/>
        <end position="165"/>
    </location>
</feature>
<dbReference type="Pfam" id="PF25917">
    <property type="entry name" value="BSH_RND"/>
    <property type="match status" value="1"/>
</dbReference>
<organism evidence="7 8">
    <name type="scientific">Legionella jordanis</name>
    <dbReference type="NCBI Taxonomy" id="456"/>
    <lineage>
        <taxon>Bacteria</taxon>
        <taxon>Pseudomonadati</taxon>
        <taxon>Pseudomonadota</taxon>
        <taxon>Gammaproteobacteria</taxon>
        <taxon>Legionellales</taxon>
        <taxon>Legionellaceae</taxon>
        <taxon>Legionella</taxon>
    </lineage>
</organism>
<comment type="caution">
    <text evidence="7">The sequence shown here is derived from an EMBL/GenBank/DDBJ whole genome shotgun (WGS) entry which is preliminary data.</text>
</comment>
<dbReference type="Pfam" id="PF25876">
    <property type="entry name" value="HH_MFP_RND"/>
    <property type="match status" value="1"/>
</dbReference>
<feature type="domain" description="CusB-like beta-barrel" evidence="5">
    <location>
        <begin position="200"/>
        <end position="270"/>
    </location>
</feature>
<dbReference type="InterPro" id="IPR058637">
    <property type="entry name" value="YknX-like_C"/>
</dbReference>
<sequence length="351" mass="38606">MKSRSLAILLIIAILTFSGLALIFVSPPKKSQRTTGPKAITVETARVTQRVLAEEFETIGSLASTDSIDISSELSGQISAIYFKPGAYVKKGTLLIQLDDTVLKSELASAKSNLVLSETSYQRTLELAKRKLASDQALDQALANLREKQNTMKAKQAQLEKLSLRAPFSGTLGSRQVSVGQYVKVGQPLVKLIANQKLRVEYTLPERYLPRLQEGQQVIVESDVFPNKVYKGIVNYIDPAVDKATRTIAVEALIDNPENLLSAGLFVRVSHEFAEKTKRLLVPEESLIPTINGQKIFVVRNDKAVAVRVKTGAHHQAMTEICSGLKANDVIIVRGQHKLREGSRVVDIHRG</sequence>
<keyword evidence="2" id="KW-0175">Coiled coil</keyword>
<dbReference type="GO" id="GO:1990281">
    <property type="term" value="C:efflux pump complex"/>
    <property type="evidence" value="ECO:0007669"/>
    <property type="project" value="TreeGrafter"/>
</dbReference>
<feature type="domain" description="Multidrug resistance protein MdtA-like alpha-helical hairpin" evidence="3">
    <location>
        <begin position="101"/>
        <end position="160"/>
    </location>
</feature>
<dbReference type="NCBIfam" id="TIGR01730">
    <property type="entry name" value="RND_mfp"/>
    <property type="match status" value="1"/>
</dbReference>
<keyword evidence="8" id="KW-1185">Reference proteome</keyword>
<feature type="domain" description="Multidrug resistance protein MdtA-like barrel-sandwich hybrid" evidence="4">
    <location>
        <begin position="68"/>
        <end position="190"/>
    </location>
</feature>
<dbReference type="OrthoDB" id="9806939at2"/>
<dbReference type="PANTHER" id="PTHR30469:SF11">
    <property type="entry name" value="BLL4320 PROTEIN"/>
    <property type="match status" value="1"/>
</dbReference>
<evidence type="ECO:0000313" key="7">
    <source>
        <dbReference type="EMBL" id="KTD16752.1"/>
    </source>
</evidence>
<dbReference type="InterPro" id="IPR058792">
    <property type="entry name" value="Beta-barrel_RND_2"/>
</dbReference>
<dbReference type="SUPFAM" id="SSF111369">
    <property type="entry name" value="HlyD-like secretion proteins"/>
    <property type="match status" value="1"/>
</dbReference>
<evidence type="ECO:0000259" key="3">
    <source>
        <dbReference type="Pfam" id="PF25876"/>
    </source>
</evidence>
<evidence type="ECO:0000259" key="6">
    <source>
        <dbReference type="Pfam" id="PF25989"/>
    </source>
</evidence>
<dbReference type="Pfam" id="PF25954">
    <property type="entry name" value="Beta-barrel_RND_2"/>
    <property type="match status" value="1"/>
</dbReference>
<dbReference type="InterPro" id="IPR058624">
    <property type="entry name" value="MdtA-like_HH"/>
</dbReference>
<dbReference type="GO" id="GO:0015562">
    <property type="term" value="F:efflux transmembrane transporter activity"/>
    <property type="evidence" value="ECO:0007669"/>
    <property type="project" value="TreeGrafter"/>
</dbReference>
<reference evidence="7 8" key="1">
    <citation type="submission" date="2015-11" db="EMBL/GenBank/DDBJ databases">
        <title>Genomic analysis of 38 Legionella species identifies large and diverse effector repertoires.</title>
        <authorList>
            <person name="Burstein D."/>
            <person name="Amaro F."/>
            <person name="Zusman T."/>
            <person name="Lifshitz Z."/>
            <person name="Cohen O."/>
            <person name="Gilbert J.A."/>
            <person name="Pupko T."/>
            <person name="Shuman H.A."/>
            <person name="Segal G."/>
        </authorList>
    </citation>
    <scope>NUCLEOTIDE SEQUENCE [LARGE SCALE GENOMIC DNA]</scope>
    <source>
        <strain evidence="7 8">BL-540</strain>
    </source>
</reference>
<evidence type="ECO:0000313" key="8">
    <source>
        <dbReference type="Proteomes" id="UP000055035"/>
    </source>
</evidence>
<dbReference type="Gene3D" id="1.10.287.470">
    <property type="entry name" value="Helix hairpin bin"/>
    <property type="match status" value="1"/>
</dbReference>
<dbReference type="PATRIC" id="fig|456.5.peg.1126"/>
<protein>
    <submittedName>
        <fullName evidence="7">Hemolysin D</fullName>
    </submittedName>
</protein>
<dbReference type="Pfam" id="PF25989">
    <property type="entry name" value="YknX_C"/>
    <property type="match status" value="1"/>
</dbReference>
<dbReference type="Gene3D" id="2.40.30.170">
    <property type="match status" value="1"/>
</dbReference>
<dbReference type="InterPro" id="IPR006143">
    <property type="entry name" value="RND_pump_MFP"/>
</dbReference>
<dbReference type="AlphaFoldDB" id="A0A0W0V9I1"/>
<dbReference type="RefSeq" id="WP_058470583.1">
    <property type="nucleotide sequence ID" value="NZ_CAAAIC010000002.1"/>
</dbReference>
<dbReference type="InterPro" id="IPR058625">
    <property type="entry name" value="MdtA-like_BSH"/>
</dbReference>
<accession>A0A0W0V9I1</accession>
<evidence type="ECO:0000256" key="2">
    <source>
        <dbReference type="SAM" id="Coils"/>
    </source>
</evidence>